<dbReference type="EMBL" id="BLKM01000645">
    <property type="protein sequence ID" value="GFG36541.1"/>
    <property type="molecule type" value="Genomic_DNA"/>
</dbReference>
<dbReference type="OrthoDB" id="269227at2759"/>
<sequence>FALVFCVSLAVGASHKNRSNSVCSALEAPSLAAACGYTTAPLFMTAVERQLQQQPDLVDPLSCPDATNSLPHKEVDFVVIGAGTAGCVVANRLTEKKGWKVALLEAGGPEPTAAQYPGSYFTYSKPPPQSKINWNFQTEPQDNACLARNLLLIMNRQKLYSSSGRVMGETAVRNSMFCFREGKVMGGTGVLNGMMFIRGNPKDYDYWAAAGNKGWDYKSVFPYFLKSEDNQQIGDVYRKEYHGTGGYLTIRQFNDHPKMADDIMEAAAELGYRSRVDLNGEDTVGYTIAQANNRDGARLSTNKAFIRPILNRRNLFISMESMVTKILIDKGRKQVKGVTYFKDGKYKTIRVRKEVILCAGAIQSPQILMLSGIGPKEHLEAVGVPVTLDSPRVGHNLMNHVSYSVKFIVNNASAYNDLNTDTVRQYLNNRTGPLSSTGLSQVTGLIRSKYADSDVQDIQMFFEGYMANCSRTGATRELLQTGNQRFVSFTPTLLVPKSRGNVTLRNNDPFTPPVLNLNYLSYQSEVDVLVDGVRKAIELSRTKALEDYQLELDRTPVKGCEDFMFNTDKYWACAIRYMTNAENHQSGTCIMGPSPSDAVVDSTLKVHGIKGLRVIDASIMPNVTSGNVNAPIIMIAEKGSDLIKADWK</sequence>
<dbReference type="AlphaFoldDB" id="A0A6L2PVB0"/>
<name>A0A6L2PVB0_COPFO</name>
<reference evidence="5" key="1">
    <citation type="submission" date="2020-01" db="EMBL/GenBank/DDBJ databases">
        <title>Draft genome sequence of the Termite Coptotermes fromosanus.</title>
        <authorList>
            <person name="Itakura S."/>
            <person name="Yosikawa Y."/>
            <person name="Umezawa K."/>
        </authorList>
    </citation>
    <scope>NUCLEOTIDE SEQUENCE [LARGE SCALE GENOMIC DNA]</scope>
</reference>
<dbReference type="PANTHER" id="PTHR11552:SF217">
    <property type="entry name" value="GLUCOSE DEHYDROGENASE [FAD, QUINONE]"/>
    <property type="match status" value="1"/>
</dbReference>
<dbReference type="Pfam" id="PF00732">
    <property type="entry name" value="GMC_oxred_N"/>
    <property type="match status" value="1"/>
</dbReference>
<gene>
    <name evidence="4" type="ORF">Cfor_04789</name>
</gene>
<dbReference type="PIRSF" id="PIRSF000137">
    <property type="entry name" value="Alcohol_oxidase"/>
    <property type="match status" value="1"/>
</dbReference>
<organism evidence="4 5">
    <name type="scientific">Coptotermes formosanus</name>
    <name type="common">Formosan subterranean termite</name>
    <dbReference type="NCBI Taxonomy" id="36987"/>
    <lineage>
        <taxon>Eukaryota</taxon>
        <taxon>Metazoa</taxon>
        <taxon>Ecdysozoa</taxon>
        <taxon>Arthropoda</taxon>
        <taxon>Hexapoda</taxon>
        <taxon>Insecta</taxon>
        <taxon>Pterygota</taxon>
        <taxon>Neoptera</taxon>
        <taxon>Polyneoptera</taxon>
        <taxon>Dictyoptera</taxon>
        <taxon>Blattodea</taxon>
        <taxon>Blattoidea</taxon>
        <taxon>Termitoidae</taxon>
        <taxon>Rhinotermitidae</taxon>
        <taxon>Coptotermes</taxon>
    </lineage>
</organism>
<dbReference type="Proteomes" id="UP000502823">
    <property type="component" value="Unassembled WGS sequence"/>
</dbReference>
<dbReference type="PROSITE" id="PS00624">
    <property type="entry name" value="GMC_OXRED_2"/>
    <property type="match status" value="1"/>
</dbReference>
<feature type="binding site" evidence="2">
    <location>
        <position position="184"/>
    </location>
    <ligand>
        <name>FAD</name>
        <dbReference type="ChEBI" id="CHEBI:57692"/>
    </ligand>
</feature>
<evidence type="ECO:0000259" key="3">
    <source>
        <dbReference type="PROSITE" id="PS00624"/>
    </source>
</evidence>
<evidence type="ECO:0000256" key="1">
    <source>
        <dbReference type="ARBA" id="ARBA00010790"/>
    </source>
</evidence>
<keyword evidence="2" id="KW-0285">Flavoprotein</keyword>
<protein>
    <recommendedName>
        <fullName evidence="3">Glucose-methanol-choline oxidoreductase N-terminal domain-containing protein</fullName>
    </recommendedName>
</protein>
<evidence type="ECO:0000313" key="4">
    <source>
        <dbReference type="EMBL" id="GFG36541.1"/>
    </source>
</evidence>
<dbReference type="GO" id="GO:0016614">
    <property type="term" value="F:oxidoreductase activity, acting on CH-OH group of donors"/>
    <property type="evidence" value="ECO:0007669"/>
    <property type="project" value="InterPro"/>
</dbReference>
<evidence type="ECO:0000256" key="2">
    <source>
        <dbReference type="PIRSR" id="PIRSR000137-2"/>
    </source>
</evidence>
<dbReference type="InParanoid" id="A0A6L2PVB0"/>
<comment type="cofactor">
    <cofactor evidence="2">
        <name>FAD</name>
        <dbReference type="ChEBI" id="CHEBI:57692"/>
    </cofactor>
</comment>
<proteinExistence type="inferred from homology"/>
<dbReference type="InterPro" id="IPR000172">
    <property type="entry name" value="GMC_OxRdtase_N"/>
</dbReference>
<dbReference type="SUPFAM" id="SSF51905">
    <property type="entry name" value="FAD/NAD(P)-binding domain"/>
    <property type="match status" value="1"/>
</dbReference>
<feature type="non-terminal residue" evidence="4">
    <location>
        <position position="1"/>
    </location>
</feature>
<dbReference type="InterPro" id="IPR036188">
    <property type="entry name" value="FAD/NAD-bd_sf"/>
</dbReference>
<evidence type="ECO:0000313" key="5">
    <source>
        <dbReference type="Proteomes" id="UP000502823"/>
    </source>
</evidence>
<feature type="domain" description="Glucose-methanol-choline oxidoreductase N-terminal" evidence="3">
    <location>
        <begin position="360"/>
        <end position="374"/>
    </location>
</feature>
<dbReference type="InterPro" id="IPR007867">
    <property type="entry name" value="GMC_OxRtase_C"/>
</dbReference>
<accession>A0A6L2PVB0</accession>
<dbReference type="SUPFAM" id="SSF54373">
    <property type="entry name" value="FAD-linked reductases, C-terminal domain"/>
    <property type="match status" value="1"/>
</dbReference>
<dbReference type="PANTHER" id="PTHR11552">
    <property type="entry name" value="GLUCOSE-METHANOL-CHOLINE GMC OXIDOREDUCTASE"/>
    <property type="match status" value="1"/>
</dbReference>
<dbReference type="InterPro" id="IPR012132">
    <property type="entry name" value="GMC_OxRdtase"/>
</dbReference>
<feature type="binding site" evidence="2">
    <location>
        <position position="323"/>
    </location>
    <ligand>
        <name>FAD</name>
        <dbReference type="ChEBI" id="CHEBI:57692"/>
    </ligand>
</feature>
<keyword evidence="2" id="KW-0274">FAD</keyword>
<keyword evidence="5" id="KW-1185">Reference proteome</keyword>
<dbReference type="Pfam" id="PF05199">
    <property type="entry name" value="GMC_oxred_C"/>
    <property type="match status" value="1"/>
</dbReference>
<dbReference type="GO" id="GO:0050660">
    <property type="term" value="F:flavin adenine dinucleotide binding"/>
    <property type="evidence" value="ECO:0007669"/>
    <property type="project" value="InterPro"/>
</dbReference>
<feature type="binding site" evidence="2">
    <location>
        <position position="188"/>
    </location>
    <ligand>
        <name>FAD</name>
        <dbReference type="ChEBI" id="CHEBI:57692"/>
    </ligand>
</feature>
<comment type="similarity">
    <text evidence="1">Belongs to the GMC oxidoreductase family.</text>
</comment>
<dbReference type="Gene3D" id="3.30.560.10">
    <property type="entry name" value="Glucose Oxidase, domain 3"/>
    <property type="match status" value="2"/>
</dbReference>
<dbReference type="Gene3D" id="3.50.50.60">
    <property type="entry name" value="FAD/NAD(P)-binding domain"/>
    <property type="match status" value="2"/>
</dbReference>
<comment type="caution">
    <text evidence="4">The sequence shown here is derived from an EMBL/GenBank/DDBJ whole genome shotgun (WGS) entry which is preliminary data.</text>
</comment>